<name>A0ABY7XQZ2_MICLT</name>
<dbReference type="InterPro" id="IPR032344">
    <property type="entry name" value="DUF4862"/>
</dbReference>
<sequence>MFTYAAYNAAPAELAAAAPAELAASAHTENEWYRLLRAEPLIGGLELGFLHGLHPHGIGRLSALLDPGWRNIATTMPHTLAAVDVDPAYGLASADADGRRRAVDDVAQLRDEVFALREALGPLAVTTVELQCAPSAAAGAAGSTHLAASLTEIAGWDWSGVRLLVEHSDAATPTHAPAKGWLSLDEEIDAVRTASARTGAPIGQAVNWGRSVIETRAPRGAVEHLERLRTAGTLCGFTVSGVSGQPTSRSLPWEDVHLAIADVDPESLLTTAALVDAVAVARRASPLQVGVKVGAPAAPTTLEERLAPGLATLRALADAWAHVDAGP</sequence>
<evidence type="ECO:0000313" key="1">
    <source>
        <dbReference type="EMBL" id="WDM44514.1"/>
    </source>
</evidence>
<keyword evidence="2" id="KW-1185">Reference proteome</keyword>
<accession>A0ABY7XQZ2</accession>
<dbReference type="Pfam" id="PF16154">
    <property type="entry name" value="DUF4862"/>
    <property type="match status" value="1"/>
</dbReference>
<reference evidence="1 2" key="1">
    <citation type="submission" date="2021-06" db="EMBL/GenBank/DDBJ databases">
        <title>Genome-based taxonomic framework of Microbacterium strains isolated from marine environment, the description of four new species and reclassification of four preexisting species.</title>
        <authorList>
            <person name="Lee S.D."/>
            <person name="Kim S.-M."/>
            <person name="Byeon Y.-S."/>
            <person name="Yang H.L."/>
            <person name="Kim I.S."/>
        </authorList>
    </citation>
    <scope>NUCLEOTIDE SEQUENCE [LARGE SCALE GENOMIC DNA]</scope>
    <source>
        <strain evidence="1 2">KACC 14465</strain>
    </source>
</reference>
<dbReference type="EMBL" id="CP078075">
    <property type="protein sequence ID" value="WDM44514.1"/>
    <property type="molecule type" value="Genomic_DNA"/>
</dbReference>
<proteinExistence type="predicted"/>
<gene>
    <name evidence="1" type="ORF">KV395_15215</name>
</gene>
<evidence type="ECO:0000313" key="2">
    <source>
        <dbReference type="Proteomes" id="UP001215097"/>
    </source>
</evidence>
<organism evidence="1 2">
    <name type="scientific">Microbacterium luteolum</name>
    <name type="common">Aureobacterium luteolum</name>
    <dbReference type="NCBI Taxonomy" id="69367"/>
    <lineage>
        <taxon>Bacteria</taxon>
        <taxon>Bacillati</taxon>
        <taxon>Actinomycetota</taxon>
        <taxon>Actinomycetes</taxon>
        <taxon>Micrococcales</taxon>
        <taxon>Microbacteriaceae</taxon>
        <taxon>Microbacterium</taxon>
    </lineage>
</organism>
<dbReference type="RefSeq" id="WP_282214656.1">
    <property type="nucleotide sequence ID" value="NZ_BAAAUN010000001.1"/>
</dbReference>
<dbReference type="Proteomes" id="UP001215097">
    <property type="component" value="Chromosome"/>
</dbReference>
<protein>
    <submittedName>
        <fullName evidence="1">DUF4862 family protein</fullName>
    </submittedName>
</protein>